<name>A0A8J6CSJ7_9ROSI</name>
<dbReference type="EMBL" id="JAHUZN010000010">
    <property type="protein sequence ID" value="KAG8481776.1"/>
    <property type="molecule type" value="Genomic_DNA"/>
</dbReference>
<comment type="caution">
    <text evidence="1">The sequence shown here is derived from an EMBL/GenBank/DDBJ whole genome shotgun (WGS) entry which is preliminary data.</text>
</comment>
<evidence type="ECO:0000313" key="2">
    <source>
        <dbReference type="Proteomes" id="UP000701853"/>
    </source>
</evidence>
<keyword evidence="2" id="KW-1185">Reference proteome</keyword>
<gene>
    <name evidence="1" type="ORF">CXB51_026425</name>
</gene>
<reference evidence="1 2" key="1">
    <citation type="journal article" date="2021" name="bioRxiv">
        <title>The Gossypium anomalum genome as a resource for cotton improvement and evolutionary analysis of hybrid incompatibility.</title>
        <authorList>
            <person name="Grover C.E."/>
            <person name="Yuan D."/>
            <person name="Arick M.A."/>
            <person name="Miller E.R."/>
            <person name="Hu G."/>
            <person name="Peterson D.G."/>
            <person name="Wendel J.F."/>
            <person name="Udall J.A."/>
        </authorList>
    </citation>
    <scope>NUCLEOTIDE SEQUENCE [LARGE SCALE GENOMIC DNA]</scope>
    <source>
        <strain evidence="1">JFW-Udall</strain>
        <tissue evidence="1">Leaf</tissue>
    </source>
</reference>
<organism evidence="1 2">
    <name type="scientific">Gossypium anomalum</name>
    <dbReference type="NCBI Taxonomy" id="47600"/>
    <lineage>
        <taxon>Eukaryota</taxon>
        <taxon>Viridiplantae</taxon>
        <taxon>Streptophyta</taxon>
        <taxon>Embryophyta</taxon>
        <taxon>Tracheophyta</taxon>
        <taxon>Spermatophyta</taxon>
        <taxon>Magnoliopsida</taxon>
        <taxon>eudicotyledons</taxon>
        <taxon>Gunneridae</taxon>
        <taxon>Pentapetalae</taxon>
        <taxon>rosids</taxon>
        <taxon>malvids</taxon>
        <taxon>Malvales</taxon>
        <taxon>Malvaceae</taxon>
        <taxon>Malvoideae</taxon>
        <taxon>Gossypium</taxon>
    </lineage>
</organism>
<evidence type="ECO:0000313" key="1">
    <source>
        <dbReference type="EMBL" id="KAG8481776.1"/>
    </source>
</evidence>
<proteinExistence type="predicted"/>
<sequence length="215" mass="24513">MGCGISRFDITKEGDASQLYTQLSLVHRPNDRAITHSCLVSKKLLPNKREEYAKGEGIHNKKVNPEEKGIKQREKEEAFFDKQGFEDDVYDRDDDISYTRSPSFRVYCIPSQSNDGNNECDCNIKEIKDDQQVHVENDKKVCITGLWFLLRGGWTLSLEKSLRCRSLGSHQISQRKVLSLCWGCVPNLCREPLYGSQKGASCDGDTTWGTYILHN</sequence>
<protein>
    <submittedName>
        <fullName evidence="1">Uncharacterized protein</fullName>
    </submittedName>
</protein>
<dbReference type="AlphaFoldDB" id="A0A8J6CSJ7"/>
<accession>A0A8J6CSJ7</accession>
<dbReference type="OrthoDB" id="946567at2759"/>
<dbReference type="Proteomes" id="UP000701853">
    <property type="component" value="Chromosome 10"/>
</dbReference>